<comment type="similarity">
    <text evidence="16">Belongs to the MurB family.</text>
</comment>
<feature type="active site" evidence="16">
    <location>
        <position position="174"/>
    </location>
</feature>
<dbReference type="NCBIfam" id="NF010480">
    <property type="entry name" value="PRK13905.1"/>
    <property type="match status" value="1"/>
</dbReference>
<feature type="domain" description="FAD-binding PCMH-type" evidence="17">
    <location>
        <begin position="31"/>
        <end position="196"/>
    </location>
</feature>
<name>A0A2H0YST8_9BACT</name>
<dbReference type="InterPro" id="IPR003170">
    <property type="entry name" value="MurB"/>
</dbReference>
<gene>
    <name evidence="16" type="primary">murB</name>
    <name evidence="18" type="ORF">COT25_02405</name>
</gene>
<feature type="active site" evidence="16">
    <location>
        <position position="294"/>
    </location>
</feature>
<dbReference type="EC" id="1.3.1.98" evidence="16"/>
<evidence type="ECO:0000256" key="2">
    <source>
        <dbReference type="ARBA" id="ARBA00003921"/>
    </source>
</evidence>
<accession>A0A2H0YST8</accession>
<keyword evidence="12 16" id="KW-0560">Oxidoreductase</keyword>
<dbReference type="Gene3D" id="3.30.465.10">
    <property type="match status" value="1"/>
</dbReference>
<feature type="active site" description="Proton donor" evidence="16">
    <location>
        <position position="224"/>
    </location>
</feature>
<dbReference type="NCBIfam" id="TIGR00179">
    <property type="entry name" value="murB"/>
    <property type="match status" value="1"/>
</dbReference>
<keyword evidence="6 16" id="KW-0132">Cell division</keyword>
<dbReference type="GO" id="GO:0071555">
    <property type="term" value="P:cell wall organization"/>
    <property type="evidence" value="ECO:0007669"/>
    <property type="project" value="UniProtKB-KW"/>
</dbReference>
<comment type="pathway">
    <text evidence="4 16">Cell wall biogenesis; peptidoglycan biosynthesis.</text>
</comment>
<dbReference type="Gene3D" id="3.30.43.10">
    <property type="entry name" value="Uridine Diphospho-n-acetylenolpyruvylglucosamine Reductase, domain 2"/>
    <property type="match status" value="1"/>
</dbReference>
<keyword evidence="14 16" id="KW-0961">Cell wall biogenesis/degradation</keyword>
<dbReference type="PANTHER" id="PTHR21071">
    <property type="entry name" value="UDP-N-ACETYLENOLPYRUVOYLGLUCOSAMINE REDUCTASE"/>
    <property type="match status" value="1"/>
</dbReference>
<evidence type="ECO:0000256" key="15">
    <source>
        <dbReference type="ARBA" id="ARBA00048914"/>
    </source>
</evidence>
<keyword evidence="9 16" id="KW-0521">NADP</keyword>
<dbReference type="Pfam" id="PF01565">
    <property type="entry name" value="FAD_binding_4"/>
    <property type="match status" value="1"/>
</dbReference>
<dbReference type="InterPro" id="IPR016167">
    <property type="entry name" value="FAD-bd_PCMH_sub1"/>
</dbReference>
<keyword evidence="5 16" id="KW-0963">Cytoplasm</keyword>
<keyword evidence="8 16" id="KW-0274">FAD</keyword>
<evidence type="ECO:0000313" key="18">
    <source>
        <dbReference type="EMBL" id="PIS41564.1"/>
    </source>
</evidence>
<evidence type="ECO:0000256" key="12">
    <source>
        <dbReference type="ARBA" id="ARBA00023002"/>
    </source>
</evidence>
<dbReference type="Pfam" id="PF02873">
    <property type="entry name" value="MurB_C"/>
    <property type="match status" value="1"/>
</dbReference>
<dbReference type="GO" id="GO:0008762">
    <property type="term" value="F:UDP-N-acetylmuramate dehydrogenase activity"/>
    <property type="evidence" value="ECO:0007669"/>
    <property type="project" value="UniProtKB-UniRule"/>
</dbReference>
<comment type="catalytic activity">
    <reaction evidence="15 16">
        <text>UDP-N-acetyl-alpha-D-muramate + NADP(+) = UDP-N-acetyl-3-O-(1-carboxyvinyl)-alpha-D-glucosamine + NADPH + H(+)</text>
        <dbReference type="Rhea" id="RHEA:12248"/>
        <dbReference type="ChEBI" id="CHEBI:15378"/>
        <dbReference type="ChEBI" id="CHEBI:57783"/>
        <dbReference type="ChEBI" id="CHEBI:58349"/>
        <dbReference type="ChEBI" id="CHEBI:68483"/>
        <dbReference type="ChEBI" id="CHEBI:70757"/>
        <dbReference type="EC" id="1.3.1.98"/>
    </reaction>
</comment>
<evidence type="ECO:0000256" key="6">
    <source>
        <dbReference type="ARBA" id="ARBA00022618"/>
    </source>
</evidence>
<evidence type="ECO:0000256" key="3">
    <source>
        <dbReference type="ARBA" id="ARBA00004496"/>
    </source>
</evidence>
<dbReference type="EMBL" id="PEXV01000083">
    <property type="protein sequence ID" value="PIS41564.1"/>
    <property type="molecule type" value="Genomic_DNA"/>
</dbReference>
<keyword evidence="11 16" id="KW-0573">Peptidoglycan synthesis</keyword>
<keyword evidence="10 16" id="KW-0133">Cell shape</keyword>
<dbReference type="Gene3D" id="3.90.78.10">
    <property type="entry name" value="UDP-N-acetylenolpyruvoylglucosamine reductase, C-terminal domain"/>
    <property type="match status" value="1"/>
</dbReference>
<evidence type="ECO:0000256" key="11">
    <source>
        <dbReference type="ARBA" id="ARBA00022984"/>
    </source>
</evidence>
<dbReference type="SUPFAM" id="SSF56176">
    <property type="entry name" value="FAD-binding/transporter-associated domain-like"/>
    <property type="match status" value="1"/>
</dbReference>
<evidence type="ECO:0000256" key="10">
    <source>
        <dbReference type="ARBA" id="ARBA00022960"/>
    </source>
</evidence>
<evidence type="ECO:0000256" key="1">
    <source>
        <dbReference type="ARBA" id="ARBA00001974"/>
    </source>
</evidence>
<evidence type="ECO:0000256" key="14">
    <source>
        <dbReference type="ARBA" id="ARBA00023316"/>
    </source>
</evidence>
<sequence>MNIRTFLQNLNKTTISYEANATLANLTTFKIGGLADVIVYPTTAAQLLELAKMRLLYNVPYIIIGGGSNILISDEGFRGLVIAPRLQSLTVQNNTLKSGASVGLQQLIQFAAKNGLSGLEHLVGIPGSVGGALAGNAGTAHKWINASVSSLTAINFKTATEQQFTEKECQYGYRTSIFKNSDLRIIAEGTFVLQPKPILEIHSLMKEYLSKRNKQPSGNACAGCIFKNPEEITAGRLIDELGLKGKKIGQAQISQDHGNFFVNLGNARATDIIKLISYVKQQARDKRRIQLQEEIRYIGF</sequence>
<evidence type="ECO:0000256" key="13">
    <source>
        <dbReference type="ARBA" id="ARBA00023306"/>
    </source>
</evidence>
<dbReference type="PROSITE" id="PS51387">
    <property type="entry name" value="FAD_PCMH"/>
    <property type="match status" value="1"/>
</dbReference>
<dbReference type="InterPro" id="IPR036635">
    <property type="entry name" value="MurB_C_sf"/>
</dbReference>
<dbReference type="InterPro" id="IPR011601">
    <property type="entry name" value="MurB_C"/>
</dbReference>
<dbReference type="GO" id="GO:0005829">
    <property type="term" value="C:cytosol"/>
    <property type="evidence" value="ECO:0007669"/>
    <property type="project" value="TreeGrafter"/>
</dbReference>
<comment type="subcellular location">
    <subcellularLocation>
        <location evidence="3 16">Cytoplasm</location>
    </subcellularLocation>
</comment>
<protein>
    <recommendedName>
        <fullName evidence="16">UDP-N-acetylenolpyruvoylglucosamine reductase</fullName>
        <ecNumber evidence="16">1.3.1.98</ecNumber>
    </recommendedName>
    <alternativeName>
        <fullName evidence="16">UDP-N-acetylmuramate dehydrogenase</fullName>
    </alternativeName>
</protein>
<evidence type="ECO:0000256" key="8">
    <source>
        <dbReference type="ARBA" id="ARBA00022827"/>
    </source>
</evidence>
<dbReference type="GO" id="GO:0071949">
    <property type="term" value="F:FAD binding"/>
    <property type="evidence" value="ECO:0007669"/>
    <property type="project" value="InterPro"/>
</dbReference>
<dbReference type="InterPro" id="IPR016169">
    <property type="entry name" value="FAD-bd_PCMH_sub2"/>
</dbReference>
<dbReference type="AlphaFoldDB" id="A0A2H0YST8"/>
<dbReference type="UniPathway" id="UPA00219"/>
<evidence type="ECO:0000256" key="16">
    <source>
        <dbReference type="HAMAP-Rule" id="MF_00037"/>
    </source>
</evidence>
<dbReference type="GO" id="GO:0008360">
    <property type="term" value="P:regulation of cell shape"/>
    <property type="evidence" value="ECO:0007669"/>
    <property type="project" value="UniProtKB-KW"/>
</dbReference>
<dbReference type="InterPro" id="IPR016166">
    <property type="entry name" value="FAD-bd_PCMH"/>
</dbReference>
<dbReference type="InterPro" id="IPR036318">
    <property type="entry name" value="FAD-bd_PCMH-like_sf"/>
</dbReference>
<evidence type="ECO:0000256" key="7">
    <source>
        <dbReference type="ARBA" id="ARBA00022630"/>
    </source>
</evidence>
<evidence type="ECO:0000256" key="5">
    <source>
        <dbReference type="ARBA" id="ARBA00022490"/>
    </source>
</evidence>
<keyword evidence="7 16" id="KW-0285">Flavoprotein</keyword>
<dbReference type="PANTHER" id="PTHR21071:SF4">
    <property type="entry name" value="UDP-N-ACETYLENOLPYRUVOYLGLUCOSAMINE REDUCTASE"/>
    <property type="match status" value="1"/>
</dbReference>
<evidence type="ECO:0000256" key="4">
    <source>
        <dbReference type="ARBA" id="ARBA00004752"/>
    </source>
</evidence>
<dbReference type="InterPro" id="IPR006094">
    <property type="entry name" value="Oxid_FAD_bind_N"/>
</dbReference>
<organism evidence="18 19">
    <name type="scientific">Candidatus Kerfeldbacteria bacterium CG08_land_8_20_14_0_20_42_7</name>
    <dbReference type="NCBI Taxonomy" id="2014245"/>
    <lineage>
        <taxon>Bacteria</taxon>
        <taxon>Candidatus Kerfeldiibacteriota</taxon>
    </lineage>
</organism>
<reference evidence="19" key="1">
    <citation type="submission" date="2017-09" db="EMBL/GenBank/DDBJ databases">
        <title>Depth-based differentiation of microbial function through sediment-hosted aquifers and enrichment of novel symbionts in the deep terrestrial subsurface.</title>
        <authorList>
            <person name="Probst A.J."/>
            <person name="Ladd B."/>
            <person name="Jarett J.K."/>
            <person name="Geller-Mcgrath D.E."/>
            <person name="Sieber C.M.K."/>
            <person name="Emerson J.B."/>
            <person name="Anantharaman K."/>
            <person name="Thomas B.C."/>
            <person name="Malmstrom R."/>
            <person name="Stieglmeier M."/>
            <person name="Klingl A."/>
            <person name="Woyke T."/>
            <person name="Ryan C.M."/>
            <person name="Banfield J.F."/>
        </authorList>
    </citation>
    <scope>NUCLEOTIDE SEQUENCE [LARGE SCALE GENOMIC DNA]</scope>
</reference>
<dbReference type="GO" id="GO:0051301">
    <property type="term" value="P:cell division"/>
    <property type="evidence" value="ECO:0007669"/>
    <property type="project" value="UniProtKB-KW"/>
</dbReference>
<dbReference type="GO" id="GO:0009252">
    <property type="term" value="P:peptidoglycan biosynthetic process"/>
    <property type="evidence" value="ECO:0007669"/>
    <property type="project" value="UniProtKB-UniRule"/>
</dbReference>
<comment type="function">
    <text evidence="2 16">Cell wall formation.</text>
</comment>
<comment type="cofactor">
    <cofactor evidence="1 16">
        <name>FAD</name>
        <dbReference type="ChEBI" id="CHEBI:57692"/>
    </cofactor>
</comment>
<evidence type="ECO:0000259" key="17">
    <source>
        <dbReference type="PROSITE" id="PS51387"/>
    </source>
</evidence>
<dbReference type="Proteomes" id="UP000228711">
    <property type="component" value="Unassembled WGS sequence"/>
</dbReference>
<evidence type="ECO:0000313" key="19">
    <source>
        <dbReference type="Proteomes" id="UP000228711"/>
    </source>
</evidence>
<comment type="caution">
    <text evidence="18">The sequence shown here is derived from an EMBL/GenBank/DDBJ whole genome shotgun (WGS) entry which is preliminary data.</text>
</comment>
<dbReference type="HAMAP" id="MF_00037">
    <property type="entry name" value="MurB"/>
    <property type="match status" value="1"/>
</dbReference>
<keyword evidence="13 16" id="KW-0131">Cell cycle</keyword>
<dbReference type="SUPFAM" id="SSF56194">
    <property type="entry name" value="Uridine diphospho-N-Acetylenolpyruvylglucosamine reductase, MurB, C-terminal domain"/>
    <property type="match status" value="1"/>
</dbReference>
<proteinExistence type="inferred from homology"/>
<evidence type="ECO:0000256" key="9">
    <source>
        <dbReference type="ARBA" id="ARBA00022857"/>
    </source>
</evidence>